<evidence type="ECO:0000313" key="3">
    <source>
        <dbReference type="Proteomes" id="UP000275267"/>
    </source>
</evidence>
<feature type="region of interest" description="Disordered" evidence="1">
    <location>
        <begin position="74"/>
        <end position="123"/>
    </location>
</feature>
<dbReference type="STRING" id="4540.A0A3L6SLC2"/>
<name>A0A3L6SLC2_PANMI</name>
<dbReference type="Proteomes" id="UP000275267">
    <property type="component" value="Unassembled WGS sequence"/>
</dbReference>
<feature type="region of interest" description="Disordered" evidence="1">
    <location>
        <begin position="203"/>
        <end position="227"/>
    </location>
</feature>
<keyword evidence="3" id="KW-1185">Reference proteome</keyword>
<reference evidence="3" key="1">
    <citation type="journal article" date="2019" name="Nat. Commun.">
        <title>The genome of broomcorn millet.</title>
        <authorList>
            <person name="Zou C."/>
            <person name="Miki D."/>
            <person name="Li D."/>
            <person name="Tang Q."/>
            <person name="Xiao L."/>
            <person name="Rajput S."/>
            <person name="Deng P."/>
            <person name="Jia W."/>
            <person name="Huang R."/>
            <person name="Zhang M."/>
            <person name="Sun Y."/>
            <person name="Hu J."/>
            <person name="Fu X."/>
            <person name="Schnable P.S."/>
            <person name="Li F."/>
            <person name="Zhang H."/>
            <person name="Feng B."/>
            <person name="Zhu X."/>
            <person name="Liu R."/>
            <person name="Schnable J.C."/>
            <person name="Zhu J.-K."/>
            <person name="Zhang H."/>
        </authorList>
    </citation>
    <scope>NUCLEOTIDE SEQUENCE [LARGE SCALE GENOMIC DNA]</scope>
</reference>
<feature type="region of interest" description="Disordered" evidence="1">
    <location>
        <begin position="371"/>
        <end position="400"/>
    </location>
</feature>
<dbReference type="EMBL" id="PQIB02000004">
    <property type="protein sequence ID" value="RLN23396.1"/>
    <property type="molecule type" value="Genomic_DNA"/>
</dbReference>
<gene>
    <name evidence="2" type="ORF">C2845_PM07G35170</name>
</gene>
<evidence type="ECO:0000256" key="1">
    <source>
        <dbReference type="SAM" id="MobiDB-lite"/>
    </source>
</evidence>
<proteinExistence type="predicted"/>
<feature type="compositionally biased region" description="Acidic residues" evidence="1">
    <location>
        <begin position="103"/>
        <end position="112"/>
    </location>
</feature>
<evidence type="ECO:0000313" key="2">
    <source>
        <dbReference type="EMBL" id="RLN23396.1"/>
    </source>
</evidence>
<feature type="region of interest" description="Disordered" evidence="1">
    <location>
        <begin position="27"/>
        <end position="49"/>
    </location>
</feature>
<dbReference type="AlphaFoldDB" id="A0A3L6SLC2"/>
<comment type="caution">
    <text evidence="2">The sequence shown here is derived from an EMBL/GenBank/DDBJ whole genome shotgun (WGS) entry which is preliminary data.</text>
</comment>
<protein>
    <submittedName>
        <fullName evidence="2">Uncharacterized protein</fullName>
    </submittedName>
</protein>
<sequence>MRAPRRRSRGSLFLFGKSRSSQIAAYRNGKTSEELGENSAAGVPAGGGLSVDEARAVKGARSAGLGAPCRRHSAPLIFPSPDPLHGVRPGTSGSRFWALSGEESSEEEESAGEEASHASGESISSSDFIRDALLAGFSVDEVRGAEALATNGISPRFGSVSGGAGHAKHHRFLAQRIVDAVAERRSPAVKPWRGPLPKRRISPSLSLGDIPVTDRRSKKSGRRGSKEVVRIVESSLAGHGREAAALGSTAVAEEHEEEQFGGVTGKSSGWAGPSEWAVSGGVPAHKRFGSSRRIKFAEGLGRLFRNGGRPRSFLYSSSIGGNHILRESKGLERRQQVEIMFRGYGGGSGRGRRGDRAFGYERQREIVNAASGRQGLDNSGGEVQERGRGRRSATGQSDWAHRGNLNQDLFGLKEKVQQMNKEEFLAFLKEQAGQILDVAVDRTLDMVVDKVLAEREEDHSQLAVGAGSDNLVISDQGREGNQEGAQLEEMVENNDSAQNSLLAGNKGADSEFQNAAAIPEALVSPPRSSPRLVKSADVHVLLKAERKAAEKNLEGSKAG</sequence>
<organism evidence="2 3">
    <name type="scientific">Panicum miliaceum</name>
    <name type="common">Proso millet</name>
    <name type="synonym">Broomcorn millet</name>
    <dbReference type="NCBI Taxonomy" id="4540"/>
    <lineage>
        <taxon>Eukaryota</taxon>
        <taxon>Viridiplantae</taxon>
        <taxon>Streptophyta</taxon>
        <taxon>Embryophyta</taxon>
        <taxon>Tracheophyta</taxon>
        <taxon>Spermatophyta</taxon>
        <taxon>Magnoliopsida</taxon>
        <taxon>Liliopsida</taxon>
        <taxon>Poales</taxon>
        <taxon>Poaceae</taxon>
        <taxon>PACMAD clade</taxon>
        <taxon>Panicoideae</taxon>
        <taxon>Panicodae</taxon>
        <taxon>Paniceae</taxon>
        <taxon>Panicinae</taxon>
        <taxon>Panicum</taxon>
        <taxon>Panicum sect. Panicum</taxon>
    </lineage>
</organism>
<dbReference type="OrthoDB" id="722012at2759"/>
<accession>A0A3L6SLC2</accession>